<protein>
    <recommendedName>
        <fullName evidence="1">aminodeoxychorismate synthase</fullName>
        <ecNumber evidence="1">2.6.1.85</ecNumber>
    </recommendedName>
</protein>
<dbReference type="InterPro" id="IPR015890">
    <property type="entry name" value="Chorismate_C"/>
</dbReference>
<name>A0A1M5T7H5_9FLAO</name>
<dbReference type="Proteomes" id="UP000184522">
    <property type="component" value="Unassembled WGS sequence"/>
</dbReference>
<feature type="domain" description="Chorismate-utilising enzyme C-terminal" evidence="3">
    <location>
        <begin position="166"/>
        <end position="422"/>
    </location>
</feature>
<gene>
    <name evidence="5" type="ORF">SAMN05444148_2081</name>
</gene>
<dbReference type="InterPro" id="IPR006805">
    <property type="entry name" value="Anth_synth_I_N"/>
</dbReference>
<dbReference type="SUPFAM" id="SSF56322">
    <property type="entry name" value="ADC synthase"/>
    <property type="match status" value="1"/>
</dbReference>
<dbReference type="GO" id="GO:0009396">
    <property type="term" value="P:folic acid-containing compound biosynthetic process"/>
    <property type="evidence" value="ECO:0007669"/>
    <property type="project" value="InterPro"/>
</dbReference>
<dbReference type="GO" id="GO:0046820">
    <property type="term" value="F:4-amino-4-deoxychorismate synthase activity"/>
    <property type="evidence" value="ECO:0007669"/>
    <property type="project" value="UniProtKB-EC"/>
</dbReference>
<dbReference type="PANTHER" id="PTHR11236:SF18">
    <property type="entry name" value="AMINODEOXYCHORISMATE SYNTHASE"/>
    <property type="match status" value="1"/>
</dbReference>
<dbReference type="Pfam" id="PF00425">
    <property type="entry name" value="Chorismate_bind"/>
    <property type="match status" value="1"/>
</dbReference>
<evidence type="ECO:0000259" key="3">
    <source>
        <dbReference type="Pfam" id="PF00425"/>
    </source>
</evidence>
<accession>A0A1M5T7H5</accession>
<evidence type="ECO:0000259" key="4">
    <source>
        <dbReference type="Pfam" id="PF04715"/>
    </source>
</evidence>
<keyword evidence="2" id="KW-0808">Transferase</keyword>
<sequence length="432" mass="50074">MRTQQFYHPKNIDSFKQKLLNWAQQFDDVVWLDSNNHDEKYSTYDAVLAVDAFTSLKTDYFDAFDKLNEYQNTTKDWIFGYLTYDLKNAVEDLKSENFDGLHFPDLYFFQPKKLFLIKGDTVEVQYLRMVDDEIDNDLKLIFQCQSELIEDNIYNESIKIKLRITKDDYFKKVEQMLAHIHRGDIYEANFCQEFYAEDTDIQPLETFNRLNDISKPPFATFLKTDDKYLLSASPERYLKKEGNKVISQPIKGTAKRSEDKDEDVQLAEALAKDEKERSENIMIVDLVRNDLSHTAKKGSVKVEELCNVYSFLQVHQMISTVVSEVDDDTTSADLLKTTFPMGSMTGAPKISAMQIIENLEETKRGLYSGSVGYFTPNGDFDFNVIIRSILYNQTEKYVSYSVGSAITAKSNPLREYEECLIKAKAMREVLEN</sequence>
<dbReference type="Pfam" id="PF04715">
    <property type="entry name" value="Anth_synt_I_N"/>
    <property type="match status" value="1"/>
</dbReference>
<evidence type="ECO:0000313" key="6">
    <source>
        <dbReference type="Proteomes" id="UP000184522"/>
    </source>
</evidence>
<feature type="domain" description="Anthranilate synthase component I N-terminal" evidence="4">
    <location>
        <begin position="76"/>
        <end position="117"/>
    </location>
</feature>
<dbReference type="NCBIfam" id="TIGR00553">
    <property type="entry name" value="pabB"/>
    <property type="match status" value="1"/>
</dbReference>
<dbReference type="EMBL" id="FQWS01000002">
    <property type="protein sequence ID" value="SHH46701.1"/>
    <property type="molecule type" value="Genomic_DNA"/>
</dbReference>
<dbReference type="Gene3D" id="3.60.120.10">
    <property type="entry name" value="Anthranilate synthase"/>
    <property type="match status" value="1"/>
</dbReference>
<dbReference type="InterPro" id="IPR019999">
    <property type="entry name" value="Anth_synth_I-like"/>
</dbReference>
<evidence type="ECO:0000256" key="1">
    <source>
        <dbReference type="ARBA" id="ARBA00013139"/>
    </source>
</evidence>
<dbReference type="GO" id="GO:0005737">
    <property type="term" value="C:cytoplasm"/>
    <property type="evidence" value="ECO:0007669"/>
    <property type="project" value="TreeGrafter"/>
</dbReference>
<dbReference type="STRING" id="1089305.SAMN05444148_2081"/>
<dbReference type="GO" id="GO:0000162">
    <property type="term" value="P:L-tryptophan biosynthetic process"/>
    <property type="evidence" value="ECO:0007669"/>
    <property type="project" value="TreeGrafter"/>
</dbReference>
<evidence type="ECO:0000256" key="2">
    <source>
        <dbReference type="ARBA" id="ARBA00022679"/>
    </source>
</evidence>
<dbReference type="InterPro" id="IPR005801">
    <property type="entry name" value="ADC_synthase"/>
</dbReference>
<reference evidence="6" key="1">
    <citation type="submission" date="2016-11" db="EMBL/GenBank/DDBJ databases">
        <authorList>
            <person name="Varghese N."/>
            <person name="Submissions S."/>
        </authorList>
    </citation>
    <scope>NUCLEOTIDE SEQUENCE [LARGE SCALE GENOMIC DNA]</scope>
    <source>
        <strain evidence="6">DSM 25330</strain>
    </source>
</reference>
<dbReference type="AlphaFoldDB" id="A0A1M5T7H5"/>
<keyword evidence="6" id="KW-1185">Reference proteome</keyword>
<evidence type="ECO:0000313" key="5">
    <source>
        <dbReference type="EMBL" id="SHH46701.1"/>
    </source>
</evidence>
<dbReference type="OrthoDB" id="9803598at2"/>
<dbReference type="InterPro" id="IPR005802">
    <property type="entry name" value="ADC_synth_comp_1"/>
</dbReference>
<dbReference type="PRINTS" id="PR00095">
    <property type="entry name" value="ANTSNTHASEI"/>
</dbReference>
<dbReference type="RefSeq" id="WP_073086158.1">
    <property type="nucleotide sequence ID" value="NZ_FQWS01000002.1"/>
</dbReference>
<dbReference type="PANTHER" id="PTHR11236">
    <property type="entry name" value="AMINOBENZOATE/ANTHRANILATE SYNTHASE"/>
    <property type="match status" value="1"/>
</dbReference>
<dbReference type="GO" id="GO:0008153">
    <property type="term" value="P:4-aminobenzoate biosynthetic process"/>
    <property type="evidence" value="ECO:0007669"/>
    <property type="project" value="TreeGrafter"/>
</dbReference>
<proteinExistence type="predicted"/>
<organism evidence="5 6">
    <name type="scientific">Winogradskyella jejuensis</name>
    <dbReference type="NCBI Taxonomy" id="1089305"/>
    <lineage>
        <taxon>Bacteria</taxon>
        <taxon>Pseudomonadati</taxon>
        <taxon>Bacteroidota</taxon>
        <taxon>Flavobacteriia</taxon>
        <taxon>Flavobacteriales</taxon>
        <taxon>Flavobacteriaceae</taxon>
        <taxon>Winogradskyella</taxon>
    </lineage>
</organism>
<dbReference type="EC" id="2.6.1.85" evidence="1"/>